<dbReference type="AlphaFoldDB" id="S8AG96"/>
<dbReference type="SMART" id="SM00256">
    <property type="entry name" value="FBOX"/>
    <property type="match status" value="1"/>
</dbReference>
<dbReference type="SUPFAM" id="SSF50978">
    <property type="entry name" value="WD40 repeat-like"/>
    <property type="match status" value="1"/>
</dbReference>
<reference evidence="3" key="2">
    <citation type="submission" date="2013-04" db="EMBL/GenBank/DDBJ databases">
        <title>Genomic mechanisms accounting for the adaptation to parasitism in nematode-trapping fungi.</title>
        <authorList>
            <person name="Ahren D.G."/>
        </authorList>
    </citation>
    <scope>NUCLEOTIDE SEQUENCE [LARGE SCALE GENOMIC DNA]</scope>
    <source>
        <strain evidence="3">CBS 200.50</strain>
    </source>
</reference>
<dbReference type="HOGENOM" id="CLU_496083_0_0_1"/>
<comment type="caution">
    <text evidence="2">The sequence shown here is derived from an EMBL/GenBank/DDBJ whole genome shotgun (WGS) entry which is preliminary data.</text>
</comment>
<organism evidence="2 3">
    <name type="scientific">Dactylellina haptotyla (strain CBS 200.50)</name>
    <name type="common">Nematode-trapping fungus</name>
    <name type="synonym">Monacrosporium haptotylum</name>
    <dbReference type="NCBI Taxonomy" id="1284197"/>
    <lineage>
        <taxon>Eukaryota</taxon>
        <taxon>Fungi</taxon>
        <taxon>Dikarya</taxon>
        <taxon>Ascomycota</taxon>
        <taxon>Pezizomycotina</taxon>
        <taxon>Orbiliomycetes</taxon>
        <taxon>Orbiliales</taxon>
        <taxon>Orbiliaceae</taxon>
        <taxon>Dactylellina</taxon>
    </lineage>
</organism>
<dbReference type="InterPro" id="IPR036047">
    <property type="entry name" value="F-box-like_dom_sf"/>
</dbReference>
<dbReference type="OMA" id="LVWEPRS"/>
<dbReference type="Pfam" id="PF12937">
    <property type="entry name" value="F-box-like"/>
    <property type="match status" value="1"/>
</dbReference>
<dbReference type="InterPro" id="IPR001810">
    <property type="entry name" value="F-box_dom"/>
</dbReference>
<dbReference type="PROSITE" id="PS50181">
    <property type="entry name" value="FBOX"/>
    <property type="match status" value="1"/>
</dbReference>
<protein>
    <recommendedName>
        <fullName evidence="1">F-box domain-containing protein</fullName>
    </recommendedName>
</protein>
<dbReference type="InterPro" id="IPR015943">
    <property type="entry name" value="WD40/YVTN_repeat-like_dom_sf"/>
</dbReference>
<feature type="domain" description="F-box" evidence="1">
    <location>
        <begin position="10"/>
        <end position="64"/>
    </location>
</feature>
<name>S8AG96_DACHA</name>
<evidence type="ECO:0000313" key="3">
    <source>
        <dbReference type="Proteomes" id="UP000015100"/>
    </source>
</evidence>
<evidence type="ECO:0000259" key="1">
    <source>
        <dbReference type="PROSITE" id="PS50181"/>
    </source>
</evidence>
<gene>
    <name evidence="2" type="ORF">H072_4192</name>
</gene>
<reference evidence="2 3" key="1">
    <citation type="journal article" date="2013" name="PLoS Genet.">
        <title>Genomic mechanisms accounting for the adaptation to parasitism in nematode-trapping fungi.</title>
        <authorList>
            <person name="Meerupati T."/>
            <person name="Andersson K.M."/>
            <person name="Friman E."/>
            <person name="Kumar D."/>
            <person name="Tunlid A."/>
            <person name="Ahren D."/>
        </authorList>
    </citation>
    <scope>NUCLEOTIDE SEQUENCE [LARGE SCALE GENOMIC DNA]</scope>
    <source>
        <strain evidence="2 3">CBS 200.50</strain>
    </source>
</reference>
<sequence length="560" mass="60997">MAADGIQSGMDGLNGFPNEVLALILELLDLESLFKCYDVCQSWRKCSLWESNYLPHVIKAYTEITHGTRQLPATLSGSEKTLRLKELFKTSISALPVFAACGTLRDIAVVLHRLDKSWLSGCNTSYASLNTGDVHQMPLMCMAIDTESGSIVTGDSGGIVAFWNVSTGCCYSKSIFMSSGHRNVPRHIEIEGDLLVMTSTGGVVVVLKRDRSGGSTPFIRMGEFFPNIRPTSIRIEGHICIVGEAGAVSFWDLSMFSKSGSPSLLGQDPPFASLLMTIDTSNPNIPLSESQVYSLFYRDSQLYLGLTGNRMQQIISQSKKSWTAIKELWESEEPPHIRLALGPGSQGHSSGGSQSKLCPIGSDGDILVSWADSSIYRLASNTDEELVWEPRSDCLIPAALWPYRDCVGIYARGEQVICRVKRNEIEIFLGNGVPIGRIPCNLGDISCVLIDPAFIALGTREAGLCIYYFAPGHQILALGQGPSSSVATNSVQTPLLKRKHTYKRKYQEAMGMDLENPLVVGTSISPNLSLRVPVNNTLRASSPRLALESKTNTKIPVPAP</sequence>
<evidence type="ECO:0000313" key="2">
    <source>
        <dbReference type="EMBL" id="EPS41859.1"/>
    </source>
</evidence>
<dbReference type="SUPFAM" id="SSF81383">
    <property type="entry name" value="F-box domain"/>
    <property type="match status" value="1"/>
</dbReference>
<dbReference type="OrthoDB" id="5275780at2759"/>
<dbReference type="InterPro" id="IPR036322">
    <property type="entry name" value="WD40_repeat_dom_sf"/>
</dbReference>
<dbReference type="EMBL" id="AQGS01000143">
    <property type="protein sequence ID" value="EPS41859.1"/>
    <property type="molecule type" value="Genomic_DNA"/>
</dbReference>
<accession>S8AG96</accession>
<proteinExistence type="predicted"/>
<dbReference type="Gene3D" id="1.20.1280.50">
    <property type="match status" value="1"/>
</dbReference>
<dbReference type="eggNOG" id="ENOG502SSHP">
    <property type="taxonomic scope" value="Eukaryota"/>
</dbReference>
<keyword evidence="3" id="KW-1185">Reference proteome</keyword>
<dbReference type="Proteomes" id="UP000015100">
    <property type="component" value="Unassembled WGS sequence"/>
</dbReference>
<dbReference type="Gene3D" id="2.130.10.10">
    <property type="entry name" value="YVTN repeat-like/Quinoprotein amine dehydrogenase"/>
    <property type="match status" value="1"/>
</dbReference>